<sequence length="213" mass="22390">MEVTDMAESRLACGASYDALLNQVAERTEPVDPDHQRACPHCRAALAELSALWAPVHELVDTDVRAPSDLLTAVMAQVRQLARHSWYAVIPTGRGETRIAARIIAAVARLAAQEVPSVTLALGGGRTTLDATSSRVASPAGEPATDVGVAGTHVIIDIQIAVEMGTDIPTVVETLRAHVARTITNQLALTAAEVNVTVADVQPAEARPSPRSS</sequence>
<dbReference type="Proteomes" id="UP000313948">
    <property type="component" value="Chromosome"/>
</dbReference>
<organism evidence="2 3">
    <name type="scientific">Georgenia wutianyii</name>
    <dbReference type="NCBI Taxonomy" id="2585135"/>
    <lineage>
        <taxon>Bacteria</taxon>
        <taxon>Bacillati</taxon>
        <taxon>Actinomycetota</taxon>
        <taxon>Actinomycetes</taxon>
        <taxon>Micrococcales</taxon>
        <taxon>Bogoriellaceae</taxon>
        <taxon>Georgenia</taxon>
    </lineage>
</organism>
<gene>
    <name evidence="2" type="ORF">FE251_02545</name>
</gene>
<accession>A0ABX5VJT6</accession>
<evidence type="ECO:0000313" key="2">
    <source>
        <dbReference type="EMBL" id="QDB78378.1"/>
    </source>
</evidence>
<comment type="similarity">
    <text evidence="1">Belongs to the asp23 family.</text>
</comment>
<keyword evidence="3" id="KW-1185">Reference proteome</keyword>
<reference evidence="2 3" key="1">
    <citation type="submission" date="2019-05" db="EMBL/GenBank/DDBJ databases">
        <title>Georgenia *** sp. nov., and Georgenia *** sp. nov., isolated from the intestinal contents of plateau pika (Ochotona curzoniae) in the Qinghai-Tibet plateau of China.</title>
        <authorList>
            <person name="Tian Z."/>
        </authorList>
    </citation>
    <scope>NUCLEOTIDE SEQUENCE [LARGE SCALE GENOMIC DNA]</scope>
    <source>
        <strain evidence="2 3">Z294</strain>
    </source>
</reference>
<evidence type="ECO:0000313" key="3">
    <source>
        <dbReference type="Proteomes" id="UP000313948"/>
    </source>
</evidence>
<dbReference type="PANTHER" id="PTHR34297:SF3">
    <property type="entry name" value="ALKALINE SHOCK PROTEIN 23"/>
    <property type="match status" value="1"/>
</dbReference>
<evidence type="ECO:0000256" key="1">
    <source>
        <dbReference type="ARBA" id="ARBA00005721"/>
    </source>
</evidence>
<dbReference type="PANTHER" id="PTHR34297">
    <property type="entry name" value="HYPOTHETICAL CYTOSOLIC PROTEIN-RELATED"/>
    <property type="match status" value="1"/>
</dbReference>
<dbReference type="Pfam" id="PF03780">
    <property type="entry name" value="Asp23"/>
    <property type="match status" value="1"/>
</dbReference>
<dbReference type="InterPro" id="IPR005531">
    <property type="entry name" value="Asp23"/>
</dbReference>
<dbReference type="EMBL" id="CP040899">
    <property type="protein sequence ID" value="QDB78378.1"/>
    <property type="molecule type" value="Genomic_DNA"/>
</dbReference>
<protein>
    <submittedName>
        <fullName evidence="2">Asp23/Gls24 family envelope stress response protein</fullName>
    </submittedName>
</protein>
<name>A0ABX5VJT6_9MICO</name>
<proteinExistence type="inferred from homology"/>